<dbReference type="Gene3D" id="3.40.50.1110">
    <property type="entry name" value="SGNH hydrolase"/>
    <property type="match status" value="1"/>
</dbReference>
<dbReference type="Proteomes" id="UP000032483">
    <property type="component" value="Unassembled WGS sequence"/>
</dbReference>
<comment type="caution">
    <text evidence="3">The sequence shown here is derived from an EMBL/GenBank/DDBJ whole genome shotgun (WGS) entry which is preliminary data.</text>
</comment>
<dbReference type="EMBL" id="JXXK01000065">
    <property type="protein sequence ID" value="KJF38211.1"/>
    <property type="molecule type" value="Genomic_DNA"/>
</dbReference>
<proteinExistence type="predicted"/>
<feature type="domain" description="SGNH hydrolase-type esterase" evidence="1">
    <location>
        <begin position="184"/>
        <end position="358"/>
    </location>
</feature>
<dbReference type="GeneID" id="42858688"/>
<reference evidence="3" key="1">
    <citation type="submission" date="2015-02" db="EMBL/GenBank/DDBJ databases">
        <title>A novel member of the family Ruminococcaceae isolated from human feces.</title>
        <authorList>
            <person name="Shkoporov A.N."/>
            <person name="Chaplin A.V."/>
            <person name="Motuzova O.V."/>
            <person name="Kafarskaia L.I."/>
            <person name="Khokhlova E.V."/>
            <person name="Efimov B.A."/>
        </authorList>
    </citation>
    <scope>NUCLEOTIDE SEQUENCE [LARGE SCALE GENOMIC DNA]</scope>
    <source>
        <strain evidence="3">585-1</strain>
    </source>
</reference>
<accession>A0A0D8IVB0</accession>
<evidence type="ECO:0000259" key="1">
    <source>
        <dbReference type="Pfam" id="PF14606"/>
    </source>
</evidence>
<dbReference type="PATRIC" id="fig|1550024.3.peg.4453"/>
<evidence type="ECO:0008006" key="5">
    <source>
        <dbReference type="Google" id="ProtNLM"/>
    </source>
</evidence>
<sequence>MDIAKLDRFMQARPAPEEGVRWLAPFEPPLVLEGFAFFEQDGAYRRLPLDSDAVFSRAGRAALTELGTNTAGGCIRFRSSTGRVLVRARLAAACAMHHMPSTGQGGFDCYLRRPGGAWRYAGPSVFGHGETAYTAALWSGGDREEKEFLIHFPLYMGVKEVWVGVDADASVAAPAPRAVSGAAAVYGTSIDQGGCASHPGMAFPAILARALDVQIYNFGFSGNACLEPEMADVLARVPGLRLLVVDAEANAGPLGCLGRLPAFLARLRAACPRLPILVVSAPLGPLEAQQPDRVAQKDAWRAAQRDAVEQARAGGDANIAFLDGRTLWPDGGEEYTVDGVHPTDLGFYFMARGLLPVLLPYLTEE</sequence>
<feature type="domain" description="SGNH hydrolase-type esterase N-terminal" evidence="2">
    <location>
        <begin position="21"/>
        <end position="170"/>
    </location>
</feature>
<dbReference type="Pfam" id="PF14607">
    <property type="entry name" value="GxDLY"/>
    <property type="match status" value="1"/>
</dbReference>
<protein>
    <recommendedName>
        <fullName evidence="5">SGNH hydrolase-type esterase domain-containing protein</fullName>
    </recommendedName>
</protein>
<dbReference type="InterPro" id="IPR036514">
    <property type="entry name" value="SGNH_hydro_sf"/>
</dbReference>
<dbReference type="RefSeq" id="WP_050006743.1">
    <property type="nucleotide sequence ID" value="NZ_CAUWGP010000072.1"/>
</dbReference>
<gene>
    <name evidence="3" type="ORF">TQ39_19380</name>
</gene>
<dbReference type="Gene3D" id="2.60.120.260">
    <property type="entry name" value="Galactose-binding domain-like"/>
    <property type="match status" value="1"/>
</dbReference>
<dbReference type="AlphaFoldDB" id="A0A0D8IVB0"/>
<keyword evidence="4" id="KW-1185">Reference proteome</keyword>
<dbReference type="InterPro" id="IPR013830">
    <property type="entry name" value="SGNH_hydro"/>
</dbReference>
<name>A0A0D8IVB0_9FIRM</name>
<evidence type="ECO:0000313" key="4">
    <source>
        <dbReference type="Proteomes" id="UP000032483"/>
    </source>
</evidence>
<dbReference type="Pfam" id="PF14606">
    <property type="entry name" value="Lipase_GDSL_3"/>
    <property type="match status" value="1"/>
</dbReference>
<organism evidence="3 4">
    <name type="scientific">Ruthenibacterium lactatiformans</name>
    <dbReference type="NCBI Taxonomy" id="1550024"/>
    <lineage>
        <taxon>Bacteria</taxon>
        <taxon>Bacillati</taxon>
        <taxon>Bacillota</taxon>
        <taxon>Clostridia</taxon>
        <taxon>Eubacteriales</taxon>
        <taxon>Oscillospiraceae</taxon>
        <taxon>Ruthenibacterium</taxon>
    </lineage>
</organism>
<evidence type="ECO:0000259" key="2">
    <source>
        <dbReference type="Pfam" id="PF14607"/>
    </source>
</evidence>
<dbReference type="InterPro" id="IPR032740">
    <property type="entry name" value="GxDLY"/>
</dbReference>
<evidence type="ECO:0000313" key="3">
    <source>
        <dbReference type="EMBL" id="KJF38211.1"/>
    </source>
</evidence>
<dbReference type="SUPFAM" id="SSF52266">
    <property type="entry name" value="SGNH hydrolase"/>
    <property type="match status" value="1"/>
</dbReference>